<dbReference type="InterPro" id="IPR004701">
    <property type="entry name" value="PTS_EIIA_man-typ"/>
</dbReference>
<evidence type="ECO:0000256" key="5">
    <source>
        <dbReference type="ARBA" id="ARBA00022679"/>
    </source>
</evidence>
<dbReference type="PANTHER" id="PTHR33799">
    <property type="entry name" value="PTS PERMEASE-RELATED-RELATED"/>
    <property type="match status" value="1"/>
</dbReference>
<evidence type="ECO:0000313" key="9">
    <source>
        <dbReference type="EMBL" id="GHA71560.1"/>
    </source>
</evidence>
<evidence type="ECO:0000256" key="4">
    <source>
        <dbReference type="ARBA" id="ARBA00022597"/>
    </source>
</evidence>
<keyword evidence="10" id="KW-1185">Reference proteome</keyword>
<protein>
    <submittedName>
        <fullName evidence="9">PTS mannose transporter subunit IIA</fullName>
    </submittedName>
</protein>
<reference evidence="9" key="1">
    <citation type="journal article" date="2014" name="Int. J. Syst. Evol. Microbiol.">
        <title>Complete genome sequence of Corynebacterium casei LMG S-19264T (=DSM 44701T), isolated from a smear-ripened cheese.</title>
        <authorList>
            <consortium name="US DOE Joint Genome Institute (JGI-PGF)"/>
            <person name="Walter F."/>
            <person name="Albersmeier A."/>
            <person name="Kalinowski J."/>
            <person name="Ruckert C."/>
        </authorList>
    </citation>
    <scope>NUCLEOTIDE SEQUENCE</scope>
    <source>
        <strain evidence="9">KCTC 32501</strain>
    </source>
</reference>
<dbReference type="SUPFAM" id="SSF53062">
    <property type="entry name" value="PTS system fructose IIA component-like"/>
    <property type="match status" value="1"/>
</dbReference>
<organism evidence="9 10">
    <name type="scientific">Formosimonas limnophila</name>
    <dbReference type="NCBI Taxonomy" id="1384487"/>
    <lineage>
        <taxon>Bacteria</taxon>
        <taxon>Pseudomonadati</taxon>
        <taxon>Pseudomonadota</taxon>
        <taxon>Betaproteobacteria</taxon>
        <taxon>Burkholderiales</taxon>
        <taxon>Burkholderiaceae</taxon>
        <taxon>Formosimonas</taxon>
    </lineage>
</organism>
<keyword evidence="7" id="KW-0418">Kinase</keyword>
<dbReference type="InterPro" id="IPR051471">
    <property type="entry name" value="Bacterial_PTS_sugar_comp"/>
</dbReference>
<evidence type="ECO:0000256" key="1">
    <source>
        <dbReference type="ARBA" id="ARBA00004496"/>
    </source>
</evidence>
<accession>A0A8J3CMP7</accession>
<dbReference type="Pfam" id="PF03610">
    <property type="entry name" value="EIIA-man"/>
    <property type="match status" value="1"/>
</dbReference>
<keyword evidence="2" id="KW-0813">Transport</keyword>
<dbReference type="Gene3D" id="3.40.50.510">
    <property type="entry name" value="Phosphotransferase system, mannose-type IIA component"/>
    <property type="match status" value="1"/>
</dbReference>
<dbReference type="PROSITE" id="PS51096">
    <property type="entry name" value="PTS_EIIA_TYPE_4"/>
    <property type="match status" value="1"/>
</dbReference>
<feature type="domain" description="PTS EIIA type-4" evidence="8">
    <location>
        <begin position="1"/>
        <end position="124"/>
    </location>
</feature>
<keyword evidence="6" id="KW-0598">Phosphotransferase system</keyword>
<gene>
    <name evidence="9" type="ORF">GCM10009007_10500</name>
</gene>
<comment type="subcellular location">
    <subcellularLocation>
        <location evidence="1">Cytoplasm</location>
    </subcellularLocation>
</comment>
<keyword evidence="3" id="KW-0963">Cytoplasm</keyword>
<sequence length="139" mass="14737">MVGILLLAHTPLAGAFLEAVKHVYKSTPPAVVFIDVLADEDVDDLYGRAMTAVRDLDSGDGVLVLADVCGATPANCGQRVVRDYPNARLLFGLNLPMLLRAINYRDMSLSQVAQKAADGGKNCIETFSNSPTDNSSIGA</sequence>
<name>A0A8J3CMP7_9BURK</name>
<evidence type="ECO:0000259" key="8">
    <source>
        <dbReference type="PROSITE" id="PS51096"/>
    </source>
</evidence>
<dbReference type="AlphaFoldDB" id="A0A8J3CMP7"/>
<dbReference type="GO" id="GO:0016020">
    <property type="term" value="C:membrane"/>
    <property type="evidence" value="ECO:0007669"/>
    <property type="project" value="InterPro"/>
</dbReference>
<dbReference type="EMBL" id="BMZG01000005">
    <property type="protein sequence ID" value="GHA71560.1"/>
    <property type="molecule type" value="Genomic_DNA"/>
</dbReference>
<proteinExistence type="predicted"/>
<dbReference type="GO" id="GO:0005737">
    <property type="term" value="C:cytoplasm"/>
    <property type="evidence" value="ECO:0007669"/>
    <property type="project" value="UniProtKB-SubCell"/>
</dbReference>
<comment type="caution">
    <text evidence="9">The sequence shown here is derived from an EMBL/GenBank/DDBJ whole genome shotgun (WGS) entry which is preliminary data.</text>
</comment>
<evidence type="ECO:0000256" key="6">
    <source>
        <dbReference type="ARBA" id="ARBA00022683"/>
    </source>
</evidence>
<reference evidence="9" key="2">
    <citation type="submission" date="2020-09" db="EMBL/GenBank/DDBJ databases">
        <authorList>
            <person name="Sun Q."/>
            <person name="Kim S."/>
        </authorList>
    </citation>
    <scope>NUCLEOTIDE SEQUENCE</scope>
    <source>
        <strain evidence="9">KCTC 32501</strain>
    </source>
</reference>
<dbReference type="RefSeq" id="WP_189492686.1">
    <property type="nucleotide sequence ID" value="NZ_BMZG01000005.1"/>
</dbReference>
<dbReference type="Proteomes" id="UP000614287">
    <property type="component" value="Unassembled WGS sequence"/>
</dbReference>
<evidence type="ECO:0000313" key="10">
    <source>
        <dbReference type="Proteomes" id="UP000614287"/>
    </source>
</evidence>
<dbReference type="InterPro" id="IPR033887">
    <property type="entry name" value="PTS_IIA_man"/>
</dbReference>
<dbReference type="GO" id="GO:0009401">
    <property type="term" value="P:phosphoenolpyruvate-dependent sugar phosphotransferase system"/>
    <property type="evidence" value="ECO:0007669"/>
    <property type="project" value="UniProtKB-KW"/>
</dbReference>
<keyword evidence="4" id="KW-0762">Sugar transport</keyword>
<evidence type="ECO:0000256" key="3">
    <source>
        <dbReference type="ARBA" id="ARBA00022490"/>
    </source>
</evidence>
<dbReference type="GO" id="GO:0016301">
    <property type="term" value="F:kinase activity"/>
    <property type="evidence" value="ECO:0007669"/>
    <property type="project" value="UniProtKB-KW"/>
</dbReference>
<dbReference type="CDD" id="cd00006">
    <property type="entry name" value="PTS_IIA_man"/>
    <property type="match status" value="1"/>
</dbReference>
<evidence type="ECO:0000256" key="7">
    <source>
        <dbReference type="ARBA" id="ARBA00022777"/>
    </source>
</evidence>
<dbReference type="PANTHER" id="PTHR33799:SF1">
    <property type="entry name" value="PTS SYSTEM MANNOSE-SPECIFIC EIIAB COMPONENT-RELATED"/>
    <property type="match status" value="1"/>
</dbReference>
<keyword evidence="5" id="KW-0808">Transferase</keyword>
<evidence type="ECO:0000256" key="2">
    <source>
        <dbReference type="ARBA" id="ARBA00022448"/>
    </source>
</evidence>
<dbReference type="InterPro" id="IPR036662">
    <property type="entry name" value="PTS_EIIA_man-typ_sf"/>
</dbReference>